<reference evidence="1" key="1">
    <citation type="submission" date="2021-10" db="EMBL/GenBank/DDBJ databases">
        <title>Anaerobic single-cell dispensing facilitates the cultivation of human gut bacteria.</title>
        <authorList>
            <person name="Afrizal A."/>
        </authorList>
    </citation>
    <scope>NUCLEOTIDE SEQUENCE</scope>
    <source>
        <strain evidence="1">CLA-AA-H272</strain>
    </source>
</reference>
<gene>
    <name evidence="1" type="ORF">LKD37_04165</name>
</gene>
<evidence type="ECO:0000313" key="1">
    <source>
        <dbReference type="EMBL" id="MCC2128724.1"/>
    </source>
</evidence>
<dbReference type="Proteomes" id="UP001199319">
    <property type="component" value="Unassembled WGS sequence"/>
</dbReference>
<sequence length="63" mass="7330">MEKQDMRVLTLDPYQHGVVINALNNLRNDLIEDKRPTDIVDEVLIKTVDAPSKSKRVKQKDER</sequence>
<organism evidence="1 2">
    <name type="scientific">Brotocaccenecus cirricatena</name>
    <dbReference type="NCBI Taxonomy" id="3064195"/>
    <lineage>
        <taxon>Bacteria</taxon>
        <taxon>Bacillati</taxon>
        <taxon>Bacillota</taxon>
        <taxon>Clostridia</taxon>
        <taxon>Eubacteriales</taxon>
        <taxon>Oscillospiraceae</taxon>
        <taxon>Brotocaccenecus</taxon>
    </lineage>
</organism>
<keyword evidence="2" id="KW-1185">Reference proteome</keyword>
<comment type="caution">
    <text evidence="1">The sequence shown here is derived from an EMBL/GenBank/DDBJ whole genome shotgun (WGS) entry which is preliminary data.</text>
</comment>
<dbReference type="EMBL" id="JAJEPW010000008">
    <property type="protein sequence ID" value="MCC2128724.1"/>
    <property type="molecule type" value="Genomic_DNA"/>
</dbReference>
<accession>A0AAE3AAV0</accession>
<dbReference type="AlphaFoldDB" id="A0AAE3AAV0"/>
<dbReference type="RefSeq" id="WP_302928031.1">
    <property type="nucleotide sequence ID" value="NZ_JAJEPW010000008.1"/>
</dbReference>
<name>A0AAE3AAV0_9FIRM</name>
<proteinExistence type="predicted"/>
<evidence type="ECO:0000313" key="2">
    <source>
        <dbReference type="Proteomes" id="UP001199319"/>
    </source>
</evidence>
<protein>
    <submittedName>
        <fullName evidence="1">Uncharacterized protein</fullName>
    </submittedName>
</protein>